<proteinExistence type="predicted"/>
<reference evidence="2" key="1">
    <citation type="journal article" date="2023" name="G3 (Bethesda)">
        <title>Whole genome assembly and annotation of the endangered Caribbean coral Acropora cervicornis.</title>
        <authorList>
            <person name="Selwyn J.D."/>
            <person name="Vollmer S.V."/>
        </authorList>
    </citation>
    <scope>NUCLEOTIDE SEQUENCE</scope>
    <source>
        <strain evidence="2">K2</strain>
    </source>
</reference>
<sequence>SGSGPDKTRQDKLPHDVTSKQGLTDLYNSGVVSVEHVTRPLGGSGGSLGIEHSGVVLTSSSGETVVTNAKHMSGNWKSAGTQTAKPGTRVADYVQAGGSEYNVAFDNCHHGSKRMMDVAKPK</sequence>
<name>A0AAD9QSF3_ACRCE</name>
<reference evidence="2" key="2">
    <citation type="journal article" date="2023" name="Science">
        <title>Genomic signatures of disease resistance in endangered staghorn corals.</title>
        <authorList>
            <person name="Vollmer S.V."/>
            <person name="Selwyn J.D."/>
            <person name="Despard B.A."/>
            <person name="Roesel C.L."/>
        </authorList>
    </citation>
    <scope>NUCLEOTIDE SEQUENCE</scope>
    <source>
        <strain evidence="2">K2</strain>
    </source>
</reference>
<dbReference type="Proteomes" id="UP001249851">
    <property type="component" value="Unassembled WGS sequence"/>
</dbReference>
<gene>
    <name evidence="2" type="ORF">P5673_009148</name>
</gene>
<evidence type="ECO:0000256" key="1">
    <source>
        <dbReference type="SAM" id="MobiDB-lite"/>
    </source>
</evidence>
<dbReference type="AlphaFoldDB" id="A0AAD9QSF3"/>
<organism evidence="2 3">
    <name type="scientific">Acropora cervicornis</name>
    <name type="common">Staghorn coral</name>
    <dbReference type="NCBI Taxonomy" id="6130"/>
    <lineage>
        <taxon>Eukaryota</taxon>
        <taxon>Metazoa</taxon>
        <taxon>Cnidaria</taxon>
        <taxon>Anthozoa</taxon>
        <taxon>Hexacorallia</taxon>
        <taxon>Scleractinia</taxon>
        <taxon>Astrocoeniina</taxon>
        <taxon>Acroporidae</taxon>
        <taxon>Acropora</taxon>
    </lineage>
</organism>
<feature type="compositionally biased region" description="Basic and acidic residues" evidence="1">
    <location>
        <begin position="1"/>
        <end position="18"/>
    </location>
</feature>
<protein>
    <submittedName>
        <fullName evidence="2">Uncharacterized protein</fullName>
    </submittedName>
</protein>
<dbReference type="EMBL" id="JARQWQ010000016">
    <property type="protein sequence ID" value="KAK2566528.1"/>
    <property type="molecule type" value="Genomic_DNA"/>
</dbReference>
<comment type="caution">
    <text evidence="2">The sequence shown here is derived from an EMBL/GenBank/DDBJ whole genome shotgun (WGS) entry which is preliminary data.</text>
</comment>
<feature type="non-terminal residue" evidence="2">
    <location>
        <position position="1"/>
    </location>
</feature>
<accession>A0AAD9QSF3</accession>
<feature type="region of interest" description="Disordered" evidence="1">
    <location>
        <begin position="1"/>
        <end position="25"/>
    </location>
</feature>
<keyword evidence="3" id="KW-1185">Reference proteome</keyword>
<evidence type="ECO:0000313" key="2">
    <source>
        <dbReference type="EMBL" id="KAK2566528.1"/>
    </source>
</evidence>
<evidence type="ECO:0000313" key="3">
    <source>
        <dbReference type="Proteomes" id="UP001249851"/>
    </source>
</evidence>